<gene>
    <name evidence="2" type="ORF">MM415B01183_0020</name>
</gene>
<evidence type="ECO:0000313" key="2">
    <source>
        <dbReference type="EMBL" id="QJA60126.1"/>
    </source>
</evidence>
<proteinExistence type="predicted"/>
<feature type="region of interest" description="Disordered" evidence="1">
    <location>
        <begin position="111"/>
        <end position="152"/>
    </location>
</feature>
<name>A0A6M3IRH3_9ZZZZ</name>
<sequence>MNIIKEEGGLDDQRINLILEKSNDKIARSVASKISRMGMNRQEILAKSTDLINRMLDGEENLSVNDAIRVLSETTKIDQVLKGQPSEIHKIVRGIDDETLEFLANFKSNGTDPIPGEIIPDESPVPGESGEVSPNGEGTAAEGGEDTILCPE</sequence>
<protein>
    <submittedName>
        <fullName evidence="2">Uncharacterized protein</fullName>
    </submittedName>
</protein>
<evidence type="ECO:0000256" key="1">
    <source>
        <dbReference type="SAM" id="MobiDB-lite"/>
    </source>
</evidence>
<organism evidence="2">
    <name type="scientific">viral metagenome</name>
    <dbReference type="NCBI Taxonomy" id="1070528"/>
    <lineage>
        <taxon>unclassified sequences</taxon>
        <taxon>metagenomes</taxon>
        <taxon>organismal metagenomes</taxon>
    </lineage>
</organism>
<dbReference type="AlphaFoldDB" id="A0A6M3IRH3"/>
<reference evidence="2" key="1">
    <citation type="submission" date="2020-03" db="EMBL/GenBank/DDBJ databases">
        <title>The deep terrestrial virosphere.</title>
        <authorList>
            <person name="Holmfeldt K."/>
            <person name="Nilsson E."/>
            <person name="Simone D."/>
            <person name="Lopez-Fernandez M."/>
            <person name="Wu X."/>
            <person name="de Brujin I."/>
            <person name="Lundin D."/>
            <person name="Andersson A."/>
            <person name="Bertilsson S."/>
            <person name="Dopson M."/>
        </authorList>
    </citation>
    <scope>NUCLEOTIDE SEQUENCE</scope>
    <source>
        <strain evidence="2">MM415B01183</strain>
    </source>
</reference>
<accession>A0A6M3IRH3</accession>
<dbReference type="EMBL" id="MT141396">
    <property type="protein sequence ID" value="QJA60126.1"/>
    <property type="molecule type" value="Genomic_DNA"/>
</dbReference>